<evidence type="ECO:0000256" key="12">
    <source>
        <dbReference type="ARBA" id="ARBA00023136"/>
    </source>
</evidence>
<protein>
    <submittedName>
        <fullName evidence="15">Zn-dependent protease (Includes SpoIVFB)</fullName>
    </submittedName>
</protein>
<keyword evidence="16" id="KW-1185">Reference proteome</keyword>
<evidence type="ECO:0000313" key="16">
    <source>
        <dbReference type="Proteomes" id="UP000184404"/>
    </source>
</evidence>
<keyword evidence="8" id="KW-0378">Hydrolase</keyword>
<dbReference type="InterPro" id="IPR052348">
    <property type="entry name" value="Metallopeptidase_M50B"/>
</dbReference>
<name>A0A1M4W3N3_9FIRM</name>
<keyword evidence="10 13" id="KW-1133">Transmembrane helix</keyword>
<gene>
    <name evidence="15" type="ORF">SAMN02745190_01083</name>
</gene>
<evidence type="ECO:0000256" key="9">
    <source>
        <dbReference type="ARBA" id="ARBA00022833"/>
    </source>
</evidence>
<feature type="domain" description="Peptidase M50" evidence="14">
    <location>
        <begin position="116"/>
        <end position="160"/>
    </location>
</feature>
<dbReference type="GO" id="GO:0008237">
    <property type="term" value="F:metallopeptidase activity"/>
    <property type="evidence" value="ECO:0007669"/>
    <property type="project" value="UniProtKB-KW"/>
</dbReference>
<dbReference type="STRING" id="1123243.SAMN02745190_01083"/>
<evidence type="ECO:0000256" key="2">
    <source>
        <dbReference type="ARBA" id="ARBA00004651"/>
    </source>
</evidence>
<comment type="subcellular location">
    <subcellularLocation>
        <location evidence="2">Cell membrane</location>
        <topology evidence="2">Multi-pass membrane protein</topology>
    </subcellularLocation>
</comment>
<evidence type="ECO:0000313" key="15">
    <source>
        <dbReference type="EMBL" id="SHE75723.1"/>
    </source>
</evidence>
<dbReference type="RefSeq" id="WP_072935175.1">
    <property type="nucleotide sequence ID" value="NZ_FQUG01000004.1"/>
</dbReference>
<dbReference type="AlphaFoldDB" id="A0A1M4W3N3"/>
<organism evidence="15 16">
    <name type="scientific">Schwartzia succinivorans DSM 10502</name>
    <dbReference type="NCBI Taxonomy" id="1123243"/>
    <lineage>
        <taxon>Bacteria</taxon>
        <taxon>Bacillati</taxon>
        <taxon>Bacillota</taxon>
        <taxon>Negativicutes</taxon>
        <taxon>Selenomonadales</taxon>
        <taxon>Selenomonadaceae</taxon>
        <taxon>Schwartzia</taxon>
    </lineage>
</organism>
<dbReference type="Proteomes" id="UP000184404">
    <property type="component" value="Unassembled WGS sequence"/>
</dbReference>
<feature type="transmembrane region" description="Helical" evidence="13">
    <location>
        <begin position="52"/>
        <end position="68"/>
    </location>
</feature>
<evidence type="ECO:0000256" key="5">
    <source>
        <dbReference type="ARBA" id="ARBA00022670"/>
    </source>
</evidence>
<evidence type="ECO:0000259" key="14">
    <source>
        <dbReference type="Pfam" id="PF02163"/>
    </source>
</evidence>
<comment type="similarity">
    <text evidence="3">Belongs to the peptidase M50B family.</text>
</comment>
<comment type="cofactor">
    <cofactor evidence="1">
        <name>Zn(2+)</name>
        <dbReference type="ChEBI" id="CHEBI:29105"/>
    </cofactor>
</comment>
<feature type="transmembrane region" description="Helical" evidence="13">
    <location>
        <begin position="126"/>
        <end position="145"/>
    </location>
</feature>
<proteinExistence type="inferred from homology"/>
<dbReference type="PANTHER" id="PTHR35864:SF1">
    <property type="entry name" value="ZINC METALLOPROTEASE YWHC-RELATED"/>
    <property type="match status" value="1"/>
</dbReference>
<evidence type="ECO:0000256" key="4">
    <source>
        <dbReference type="ARBA" id="ARBA00022475"/>
    </source>
</evidence>
<dbReference type="Pfam" id="PF02163">
    <property type="entry name" value="Peptidase_M50"/>
    <property type="match status" value="1"/>
</dbReference>
<evidence type="ECO:0000256" key="7">
    <source>
        <dbReference type="ARBA" id="ARBA00022723"/>
    </source>
</evidence>
<keyword evidence="12 13" id="KW-0472">Membrane</keyword>
<reference evidence="15 16" key="1">
    <citation type="submission" date="2016-11" db="EMBL/GenBank/DDBJ databases">
        <authorList>
            <person name="Jaros S."/>
            <person name="Januszkiewicz K."/>
            <person name="Wedrychowicz H."/>
        </authorList>
    </citation>
    <scope>NUCLEOTIDE SEQUENCE [LARGE SCALE GENOMIC DNA]</scope>
    <source>
        <strain evidence="15 16">DSM 10502</strain>
    </source>
</reference>
<dbReference type="GO" id="GO:0005886">
    <property type="term" value="C:plasma membrane"/>
    <property type="evidence" value="ECO:0007669"/>
    <property type="project" value="UniProtKB-SubCell"/>
</dbReference>
<evidence type="ECO:0000256" key="1">
    <source>
        <dbReference type="ARBA" id="ARBA00001947"/>
    </source>
</evidence>
<evidence type="ECO:0000256" key="11">
    <source>
        <dbReference type="ARBA" id="ARBA00023049"/>
    </source>
</evidence>
<keyword evidence="9" id="KW-0862">Zinc</keyword>
<keyword evidence="6 13" id="KW-0812">Transmembrane</keyword>
<evidence type="ECO:0000256" key="6">
    <source>
        <dbReference type="ARBA" id="ARBA00022692"/>
    </source>
</evidence>
<keyword evidence="4" id="KW-1003">Cell membrane</keyword>
<dbReference type="EMBL" id="FQUG01000004">
    <property type="protein sequence ID" value="SHE75723.1"/>
    <property type="molecule type" value="Genomic_DNA"/>
</dbReference>
<evidence type="ECO:0000256" key="10">
    <source>
        <dbReference type="ARBA" id="ARBA00022989"/>
    </source>
</evidence>
<dbReference type="GO" id="GO:0006508">
    <property type="term" value="P:proteolysis"/>
    <property type="evidence" value="ECO:0007669"/>
    <property type="project" value="UniProtKB-KW"/>
</dbReference>
<feature type="transmembrane region" description="Helical" evidence="13">
    <location>
        <begin position="88"/>
        <end position="114"/>
    </location>
</feature>
<dbReference type="CDD" id="cd06158">
    <property type="entry name" value="S2P-M50_like_1"/>
    <property type="match status" value="1"/>
</dbReference>
<dbReference type="InterPro" id="IPR044537">
    <property type="entry name" value="Rip2-like"/>
</dbReference>
<evidence type="ECO:0000256" key="13">
    <source>
        <dbReference type="SAM" id="Phobius"/>
    </source>
</evidence>
<dbReference type="OrthoDB" id="9800627at2"/>
<dbReference type="GO" id="GO:0046872">
    <property type="term" value="F:metal ion binding"/>
    <property type="evidence" value="ECO:0007669"/>
    <property type="project" value="UniProtKB-KW"/>
</dbReference>
<evidence type="ECO:0000256" key="3">
    <source>
        <dbReference type="ARBA" id="ARBA00007931"/>
    </source>
</evidence>
<evidence type="ECO:0000256" key="8">
    <source>
        <dbReference type="ARBA" id="ARBA00022801"/>
    </source>
</evidence>
<keyword evidence="7" id="KW-0479">Metal-binding</keyword>
<sequence>MFGFDLMSMVASIPGLILALSLHEYAHARVAVAMGDFTPRMMGRLTLNPLAHIDPIGLIMLLIARFGWAKPVVINPSNFRDPKKGEILVALAGPAMNFLIAFLAMLFMVLYTVLFNERMSVGLHNVLWLIVLYNINFGVFNLIPIPPLDGSKVLMQLLPHDLQYRFLELERYSFLIFVVMIATPILGYILVPIASFIVNAYATILYGVVGIMI</sequence>
<keyword evidence="5 15" id="KW-0645">Protease</keyword>
<keyword evidence="11" id="KW-0482">Metalloprotease</keyword>
<feature type="transmembrane region" description="Helical" evidence="13">
    <location>
        <begin position="172"/>
        <end position="190"/>
    </location>
</feature>
<dbReference type="InterPro" id="IPR008915">
    <property type="entry name" value="Peptidase_M50"/>
</dbReference>
<accession>A0A1M4W3N3</accession>
<dbReference type="PANTHER" id="PTHR35864">
    <property type="entry name" value="ZINC METALLOPROTEASE MJ0611-RELATED"/>
    <property type="match status" value="1"/>
</dbReference>